<evidence type="ECO:0000313" key="7">
    <source>
        <dbReference type="EMBL" id="KAI1608237.1"/>
    </source>
</evidence>
<dbReference type="Gene3D" id="1.20.1250.20">
    <property type="entry name" value="MFS general substrate transporter like domains"/>
    <property type="match status" value="2"/>
</dbReference>
<dbReference type="GO" id="GO:0022857">
    <property type="term" value="F:transmembrane transporter activity"/>
    <property type="evidence" value="ECO:0007669"/>
    <property type="project" value="InterPro"/>
</dbReference>
<sequence>MADDTKTHISLEEHTDNVEVQTSQVPSKEELQAQKSLLWKLDLVILPLLSLSYLLAYMDRNNVGYSRLMGLQKALKLSDKQFYNVVMVFCEKLGPKIVLGFAVTSFGIFVCCMSKARGYGDLIGLRFGIGAAEALLQSAPLYLSIWYGRDELGKRIAIFYSATTISGVFSGLIAYGVQKGLEGTDGRASWQWLFLIEGVIAVAVGLANAALLPNFPDRMETSRFISELETKVAWQRSQEYNAKSVRFESSQIIKSLLDPKTYLLALLAGCNSTLLAATGAFLPTIVVGFGYSKIQSQLFTIIPYACSFFSMLAVGYLSDFYRNKSWFILGSLTSCAIGLIVLISSTGKQVGMFGTSLLVAGAYPAAVLQITWIQITFCGNTKRAISWGVAMIVGQGLSMSAAQIYTTPPRFFEGHGILLGFVVMGMVCTVAARFLMARANKQTDQELREYEERGQEHPGVGKSFEEVCDNHINFRYSL</sequence>
<comment type="caution">
    <text evidence="7">The sequence shown here is derived from an EMBL/GenBank/DDBJ whole genome shotgun (WGS) entry which is preliminary data.</text>
</comment>
<keyword evidence="3 6" id="KW-0812">Transmembrane</keyword>
<dbReference type="PANTHER" id="PTHR43791">
    <property type="entry name" value="PERMEASE-RELATED"/>
    <property type="match status" value="1"/>
</dbReference>
<feature type="transmembrane region" description="Helical" evidence="6">
    <location>
        <begin position="350"/>
        <end position="372"/>
    </location>
</feature>
<name>A0AAN6DN94_9EURO</name>
<feature type="transmembrane region" description="Helical" evidence="6">
    <location>
        <begin position="189"/>
        <end position="212"/>
    </location>
</feature>
<gene>
    <name evidence="7" type="ORF">EDD36DRAFT_454438</name>
</gene>
<keyword evidence="2" id="KW-0813">Transport</keyword>
<feature type="transmembrane region" description="Helical" evidence="6">
    <location>
        <begin position="384"/>
        <end position="405"/>
    </location>
</feature>
<feature type="transmembrane region" description="Helical" evidence="6">
    <location>
        <begin position="37"/>
        <end position="57"/>
    </location>
</feature>
<accession>A0AAN6DN94</accession>
<evidence type="ECO:0000313" key="8">
    <source>
        <dbReference type="Proteomes" id="UP001203852"/>
    </source>
</evidence>
<evidence type="ECO:0000256" key="4">
    <source>
        <dbReference type="ARBA" id="ARBA00022989"/>
    </source>
</evidence>
<evidence type="ECO:0000256" key="1">
    <source>
        <dbReference type="ARBA" id="ARBA00004141"/>
    </source>
</evidence>
<keyword evidence="4 6" id="KW-1133">Transmembrane helix</keyword>
<feature type="transmembrane region" description="Helical" evidence="6">
    <location>
        <begin position="298"/>
        <end position="318"/>
    </location>
</feature>
<evidence type="ECO:0000256" key="3">
    <source>
        <dbReference type="ARBA" id="ARBA00022692"/>
    </source>
</evidence>
<dbReference type="Proteomes" id="UP001203852">
    <property type="component" value="Unassembled WGS sequence"/>
</dbReference>
<comment type="subcellular location">
    <subcellularLocation>
        <location evidence="1">Membrane</location>
        <topology evidence="1">Multi-pass membrane protein</topology>
    </subcellularLocation>
</comment>
<dbReference type="Pfam" id="PF07690">
    <property type="entry name" value="MFS_1"/>
    <property type="match status" value="1"/>
</dbReference>
<evidence type="ECO:0000256" key="5">
    <source>
        <dbReference type="ARBA" id="ARBA00023136"/>
    </source>
</evidence>
<feature type="transmembrane region" description="Helical" evidence="6">
    <location>
        <begin position="325"/>
        <end position="344"/>
    </location>
</feature>
<feature type="transmembrane region" description="Helical" evidence="6">
    <location>
        <begin position="262"/>
        <end position="286"/>
    </location>
</feature>
<proteinExistence type="predicted"/>
<keyword evidence="8" id="KW-1185">Reference proteome</keyword>
<feature type="transmembrane region" description="Helical" evidence="6">
    <location>
        <begin position="417"/>
        <end position="436"/>
    </location>
</feature>
<dbReference type="PANTHER" id="PTHR43791:SF36">
    <property type="entry name" value="TRANSPORTER, PUTATIVE (AFU_ORTHOLOGUE AFUA_6G08340)-RELATED"/>
    <property type="match status" value="1"/>
</dbReference>
<feature type="transmembrane region" description="Helical" evidence="6">
    <location>
        <begin position="97"/>
        <end position="116"/>
    </location>
</feature>
<reference evidence="7" key="1">
    <citation type="journal article" date="2022" name="bioRxiv">
        <title>Deciphering the potential niche of two novel black yeast fungi from a biological soil crust based on their genomes, phenotypes, and melanin regulation.</title>
        <authorList>
            <consortium name="DOE Joint Genome Institute"/>
            <person name="Carr E.C."/>
            <person name="Barton Q."/>
            <person name="Grambo S."/>
            <person name="Sullivan M."/>
            <person name="Renfro C.M."/>
            <person name="Kuo A."/>
            <person name="Pangilinan J."/>
            <person name="Lipzen A."/>
            <person name="Keymanesh K."/>
            <person name="Savage E."/>
            <person name="Barry K."/>
            <person name="Grigoriev I.V."/>
            <person name="Riekhof W.R."/>
            <person name="Harris S.S."/>
        </authorList>
    </citation>
    <scope>NUCLEOTIDE SEQUENCE</scope>
    <source>
        <strain evidence="7">JF 03-4F</strain>
    </source>
</reference>
<evidence type="ECO:0000256" key="6">
    <source>
        <dbReference type="SAM" id="Phobius"/>
    </source>
</evidence>
<organism evidence="7 8">
    <name type="scientific">Exophiala viscosa</name>
    <dbReference type="NCBI Taxonomy" id="2486360"/>
    <lineage>
        <taxon>Eukaryota</taxon>
        <taxon>Fungi</taxon>
        <taxon>Dikarya</taxon>
        <taxon>Ascomycota</taxon>
        <taxon>Pezizomycotina</taxon>
        <taxon>Eurotiomycetes</taxon>
        <taxon>Chaetothyriomycetidae</taxon>
        <taxon>Chaetothyriales</taxon>
        <taxon>Herpotrichiellaceae</taxon>
        <taxon>Exophiala</taxon>
    </lineage>
</organism>
<protein>
    <submittedName>
        <fullName evidence="7">Retrograde regulation protein 2</fullName>
    </submittedName>
</protein>
<dbReference type="InterPro" id="IPR036259">
    <property type="entry name" value="MFS_trans_sf"/>
</dbReference>
<keyword evidence="5 6" id="KW-0472">Membrane</keyword>
<evidence type="ECO:0000256" key="2">
    <source>
        <dbReference type="ARBA" id="ARBA00022448"/>
    </source>
</evidence>
<feature type="transmembrane region" description="Helical" evidence="6">
    <location>
        <begin position="157"/>
        <end position="177"/>
    </location>
</feature>
<dbReference type="GO" id="GO:0016020">
    <property type="term" value="C:membrane"/>
    <property type="evidence" value="ECO:0007669"/>
    <property type="project" value="UniProtKB-SubCell"/>
</dbReference>
<dbReference type="InterPro" id="IPR011701">
    <property type="entry name" value="MFS"/>
</dbReference>
<dbReference type="EMBL" id="MU404364">
    <property type="protein sequence ID" value="KAI1608237.1"/>
    <property type="molecule type" value="Genomic_DNA"/>
</dbReference>
<dbReference type="AlphaFoldDB" id="A0AAN6DN94"/>
<dbReference type="SUPFAM" id="SSF103473">
    <property type="entry name" value="MFS general substrate transporter"/>
    <property type="match status" value="1"/>
</dbReference>